<dbReference type="EMBL" id="LSYV01000308">
    <property type="protein sequence ID" value="KXZ41710.1"/>
    <property type="molecule type" value="Genomic_DNA"/>
</dbReference>
<gene>
    <name evidence="1" type="ORF">GPECTOR_310g846</name>
</gene>
<dbReference type="AlphaFoldDB" id="A0A150FXF1"/>
<accession>A0A150FXF1</accession>
<keyword evidence="2" id="KW-1185">Reference proteome</keyword>
<proteinExistence type="predicted"/>
<organism evidence="1 2">
    <name type="scientific">Gonium pectorale</name>
    <name type="common">Green alga</name>
    <dbReference type="NCBI Taxonomy" id="33097"/>
    <lineage>
        <taxon>Eukaryota</taxon>
        <taxon>Viridiplantae</taxon>
        <taxon>Chlorophyta</taxon>
        <taxon>core chlorophytes</taxon>
        <taxon>Chlorophyceae</taxon>
        <taxon>CS clade</taxon>
        <taxon>Chlamydomonadales</taxon>
        <taxon>Volvocaceae</taxon>
        <taxon>Gonium</taxon>
    </lineage>
</organism>
<evidence type="ECO:0000313" key="2">
    <source>
        <dbReference type="Proteomes" id="UP000075714"/>
    </source>
</evidence>
<protein>
    <submittedName>
        <fullName evidence="1">Uncharacterized protein</fullName>
    </submittedName>
</protein>
<reference evidence="2" key="1">
    <citation type="journal article" date="2016" name="Nat. Commun.">
        <title>The Gonium pectorale genome demonstrates co-option of cell cycle regulation during the evolution of multicellularity.</title>
        <authorList>
            <person name="Hanschen E.R."/>
            <person name="Marriage T.N."/>
            <person name="Ferris P.J."/>
            <person name="Hamaji T."/>
            <person name="Toyoda A."/>
            <person name="Fujiyama A."/>
            <person name="Neme R."/>
            <person name="Noguchi H."/>
            <person name="Minakuchi Y."/>
            <person name="Suzuki M."/>
            <person name="Kawai-Toyooka H."/>
            <person name="Smith D.R."/>
            <person name="Sparks H."/>
            <person name="Anderson J."/>
            <person name="Bakaric R."/>
            <person name="Luria V."/>
            <person name="Karger A."/>
            <person name="Kirschner M.W."/>
            <person name="Durand P.M."/>
            <person name="Michod R.E."/>
            <person name="Nozaki H."/>
            <person name="Olson B.J."/>
        </authorList>
    </citation>
    <scope>NUCLEOTIDE SEQUENCE [LARGE SCALE GENOMIC DNA]</scope>
    <source>
        <strain evidence="2">NIES-2863</strain>
    </source>
</reference>
<dbReference type="Proteomes" id="UP000075714">
    <property type="component" value="Unassembled WGS sequence"/>
</dbReference>
<name>A0A150FXF1_GONPE</name>
<evidence type="ECO:0000313" key="1">
    <source>
        <dbReference type="EMBL" id="KXZ41710.1"/>
    </source>
</evidence>
<sequence>MADVENLSEDELHSGLMRLARERELALELCLEAVKRLPPSDFRKGMLELARLHESVSSSLLCRVEDGMDDGKVAFNYSTGLHKLHELKPTSMLGLGATGSLQDVAAVTTAVVQGRVDEVEVAVDHAATRCVAAAAVDRAGRYVFKSMQILAAAHDDIKYTLRKLAEAEADR</sequence>
<comment type="caution">
    <text evidence="1">The sequence shown here is derived from an EMBL/GenBank/DDBJ whole genome shotgun (WGS) entry which is preliminary data.</text>
</comment>